<dbReference type="PROSITE" id="PS51194">
    <property type="entry name" value="HELICASE_CTER"/>
    <property type="match status" value="1"/>
</dbReference>
<evidence type="ECO:0000256" key="4">
    <source>
        <dbReference type="SAM" id="MobiDB-lite"/>
    </source>
</evidence>
<keyword evidence="2" id="KW-0378">Hydrolase</keyword>
<dbReference type="PANTHER" id="PTHR45626:SF51">
    <property type="entry name" value="SNF2-RELATED DOMAIN-CONTAINING PROTEIN"/>
    <property type="match status" value="1"/>
</dbReference>
<proteinExistence type="predicted"/>
<evidence type="ECO:0000256" key="3">
    <source>
        <dbReference type="ARBA" id="ARBA00022840"/>
    </source>
</evidence>
<dbReference type="Proteomes" id="UP001498398">
    <property type="component" value="Unassembled WGS sequence"/>
</dbReference>
<dbReference type="InterPro" id="IPR000330">
    <property type="entry name" value="SNF2_N"/>
</dbReference>
<evidence type="ECO:0008006" key="9">
    <source>
        <dbReference type="Google" id="ProtNLM"/>
    </source>
</evidence>
<dbReference type="InterPro" id="IPR038718">
    <property type="entry name" value="SNF2-like_sf"/>
</dbReference>
<feature type="domain" description="Helicase ATP-binding" evidence="5">
    <location>
        <begin position="365"/>
        <end position="521"/>
    </location>
</feature>
<dbReference type="SMART" id="SM00490">
    <property type="entry name" value="HELICc"/>
    <property type="match status" value="1"/>
</dbReference>
<feature type="region of interest" description="Disordered" evidence="4">
    <location>
        <begin position="853"/>
        <end position="884"/>
    </location>
</feature>
<evidence type="ECO:0000256" key="2">
    <source>
        <dbReference type="ARBA" id="ARBA00022801"/>
    </source>
</evidence>
<dbReference type="PROSITE" id="PS51192">
    <property type="entry name" value="HELICASE_ATP_BIND_1"/>
    <property type="match status" value="1"/>
</dbReference>
<dbReference type="Gene3D" id="3.40.50.300">
    <property type="entry name" value="P-loop containing nucleotide triphosphate hydrolases"/>
    <property type="match status" value="1"/>
</dbReference>
<evidence type="ECO:0000259" key="6">
    <source>
        <dbReference type="PROSITE" id="PS51194"/>
    </source>
</evidence>
<dbReference type="InterPro" id="IPR050628">
    <property type="entry name" value="SNF2_RAD54_helicase_TF"/>
</dbReference>
<comment type="caution">
    <text evidence="7">The sequence shown here is derived from an EMBL/GenBank/DDBJ whole genome shotgun (WGS) entry which is preliminary data.</text>
</comment>
<sequence length="1183" mass="134731">MLKEDFPQAISFLLRNHFISTTFLSYTPNLLFCRVYIIPYDLPNCQGRLSYRARSENVLAASQTYLLRLLPSISQDPETWCGSRANQLLLPFINSSIDRRTLPEIYGDLPSPQPFVTHSDNQQTIKRLLDFDDDLGGFGLRSTLLKYQRRSVAQMLLKENSNSQDIYNPLYIQLIDMNQQKCFYQPGTAEFLREPYMVTPTPGGVLCEELGTGKTVMVLALVLSTIKHLSTPEHSFVDQRPILTPLSLRHFPSGEFATTRNRYQRKKAAESFQSRVPSFSEILLHLLSSKPDVSIPNTSSNKGLIKQQRHEHLSELYSNLPSYELWRKSNPPFYLHHDDDPTGHRTSSRAQGPQAPRLVYLTSATLIVVPANLISQWDREIMKHCEILPRVLIIRPGKSLPSAKELANEYDIVLMPYNRFTDEDKRKDIKRLHSWRLCTCPELPHSRIPQCKCRAPDVSPLLQVRWKRLVIDEGHVSASLSTRLTPFCKLLSVQSRWIVTGTPTTNLLGLSFGSKSNEDDLPGDMDIDDPAPRMDAVFEEDSQQPIEDEPIESQVPQADTLTSADPSTPRIWNHLDHMDMSKLTNMIAHFVGMRSLTDPHLVKSHIMGALFDSKGPRKFLAFLLDVHLLIYAESRINDVEEEIVLPRLEHERVYLDLSTFAAMSYNALQAAIAINAIDSERQDEDYMFHPNNYSSLQLTVKNMSQILFWSVDDELYHIDELRQHVLELLQQAVSRRLPPEDVALAKEAYIHVCVAADNQLWRKIQNFEDVPYFVHNINSSIFKSWSRLPDDTWMPPNSSSLISGLVHPDRLTRLRRIVAEHPLLSVDNVCNVGEHISKQDQDLREKYMEMVRKKERKEKKEKGNRDISKVPKHIPVKSQQDTQNSVLVASKTASTSETVKDMQKELQASLARLEMLEDGDIDQSTIHATNATGSQPSVLLRSSVIAGIRIGSSASTKLNYIVNEVLRYSKQEKFLIFSDSELTLAHVAEALQLIEVKFLRFSTQVSPRIREQTVLTFETSETYRVFLMELKHGARGLNLVSASRVIFSEPVWQADVESQAIKRAHRIGQIRPVKVKTLAIRGTAEEKMLERRQIIKQAVEKFPKLLEETEIRHFIANPKFIAINTDAKGSGLDVPFIQLPPLETSLATETDVTVSPSPKKRVKIMDSQPSEGSPPKKRSVRFA</sequence>
<dbReference type="EMBL" id="JBANRG010000023">
    <property type="protein sequence ID" value="KAK7455110.1"/>
    <property type="molecule type" value="Genomic_DNA"/>
</dbReference>
<feature type="compositionally biased region" description="Basic and acidic residues" evidence="4">
    <location>
        <begin position="853"/>
        <end position="869"/>
    </location>
</feature>
<dbReference type="Gene3D" id="3.40.50.10810">
    <property type="entry name" value="Tandem AAA-ATPase domain"/>
    <property type="match status" value="2"/>
</dbReference>
<dbReference type="SUPFAM" id="SSF52540">
    <property type="entry name" value="P-loop containing nucleoside triphosphate hydrolases"/>
    <property type="match status" value="2"/>
</dbReference>
<keyword evidence="8" id="KW-1185">Reference proteome</keyword>
<evidence type="ECO:0000256" key="1">
    <source>
        <dbReference type="ARBA" id="ARBA00022741"/>
    </source>
</evidence>
<name>A0ABR1JC69_9AGAR</name>
<gene>
    <name evidence="7" type="ORF">VKT23_010981</name>
</gene>
<accession>A0ABR1JC69</accession>
<feature type="region of interest" description="Disordered" evidence="4">
    <location>
        <begin position="540"/>
        <end position="566"/>
    </location>
</feature>
<feature type="compositionally biased region" description="Polar residues" evidence="4">
    <location>
        <begin position="554"/>
        <end position="566"/>
    </location>
</feature>
<dbReference type="SMART" id="SM00487">
    <property type="entry name" value="DEXDc"/>
    <property type="match status" value="1"/>
</dbReference>
<dbReference type="Pfam" id="PF00271">
    <property type="entry name" value="Helicase_C"/>
    <property type="match status" value="1"/>
</dbReference>
<dbReference type="InterPro" id="IPR049730">
    <property type="entry name" value="SNF2/RAD54-like_C"/>
</dbReference>
<dbReference type="Pfam" id="PF00176">
    <property type="entry name" value="SNF2-rel_dom"/>
    <property type="match status" value="1"/>
</dbReference>
<organism evidence="7 8">
    <name type="scientific">Marasmiellus scandens</name>
    <dbReference type="NCBI Taxonomy" id="2682957"/>
    <lineage>
        <taxon>Eukaryota</taxon>
        <taxon>Fungi</taxon>
        <taxon>Dikarya</taxon>
        <taxon>Basidiomycota</taxon>
        <taxon>Agaricomycotina</taxon>
        <taxon>Agaricomycetes</taxon>
        <taxon>Agaricomycetidae</taxon>
        <taxon>Agaricales</taxon>
        <taxon>Marasmiineae</taxon>
        <taxon>Omphalotaceae</taxon>
        <taxon>Marasmiellus</taxon>
    </lineage>
</organism>
<keyword evidence="1" id="KW-0547">Nucleotide-binding</keyword>
<evidence type="ECO:0000259" key="5">
    <source>
        <dbReference type="PROSITE" id="PS51192"/>
    </source>
</evidence>
<dbReference type="InterPro" id="IPR001650">
    <property type="entry name" value="Helicase_C-like"/>
</dbReference>
<feature type="domain" description="Helicase C-terminal" evidence="6">
    <location>
        <begin position="960"/>
        <end position="1110"/>
    </location>
</feature>
<feature type="compositionally biased region" description="Acidic residues" evidence="4">
    <location>
        <begin position="540"/>
        <end position="551"/>
    </location>
</feature>
<dbReference type="CDD" id="cd18793">
    <property type="entry name" value="SF2_C_SNF"/>
    <property type="match status" value="1"/>
</dbReference>
<protein>
    <recommendedName>
        <fullName evidence="9">P-loop containing nucleoside triphosphate hydrolase protein</fullName>
    </recommendedName>
</protein>
<dbReference type="PANTHER" id="PTHR45626">
    <property type="entry name" value="TRANSCRIPTION TERMINATION FACTOR 2-RELATED"/>
    <property type="match status" value="1"/>
</dbReference>
<keyword evidence="3" id="KW-0067">ATP-binding</keyword>
<dbReference type="InterPro" id="IPR014001">
    <property type="entry name" value="Helicase_ATP-bd"/>
</dbReference>
<reference evidence="7 8" key="1">
    <citation type="submission" date="2024-01" db="EMBL/GenBank/DDBJ databases">
        <title>A draft genome for the cacao thread blight pathogen Marasmiellus scandens.</title>
        <authorList>
            <person name="Baruah I.K."/>
            <person name="Leung J."/>
            <person name="Bukari Y."/>
            <person name="Amoako-Attah I."/>
            <person name="Meinhardt L.W."/>
            <person name="Bailey B.A."/>
            <person name="Cohen S.P."/>
        </authorList>
    </citation>
    <scope>NUCLEOTIDE SEQUENCE [LARGE SCALE GENOMIC DNA]</scope>
    <source>
        <strain evidence="7 8">GH-19</strain>
    </source>
</reference>
<feature type="region of interest" description="Disordered" evidence="4">
    <location>
        <begin position="1148"/>
        <end position="1183"/>
    </location>
</feature>
<dbReference type="InterPro" id="IPR027417">
    <property type="entry name" value="P-loop_NTPase"/>
</dbReference>
<evidence type="ECO:0000313" key="7">
    <source>
        <dbReference type="EMBL" id="KAK7455110.1"/>
    </source>
</evidence>
<evidence type="ECO:0000313" key="8">
    <source>
        <dbReference type="Proteomes" id="UP001498398"/>
    </source>
</evidence>